<dbReference type="PANTHER" id="PTHR11736">
    <property type="entry name" value="MELANOMA-ASSOCIATED ANTIGEN MAGE ANTIGEN"/>
    <property type="match status" value="1"/>
</dbReference>
<dbReference type="InterPro" id="IPR041898">
    <property type="entry name" value="MAGE_WH1"/>
</dbReference>
<dbReference type="InterPro" id="IPR002190">
    <property type="entry name" value="MHD_dom"/>
</dbReference>
<dbReference type="Pfam" id="PF12440">
    <property type="entry name" value="MAGE_N"/>
    <property type="match status" value="1"/>
</dbReference>
<proteinExistence type="predicted"/>
<feature type="compositionally biased region" description="Acidic residues" evidence="1">
    <location>
        <begin position="79"/>
        <end position="91"/>
    </location>
</feature>
<dbReference type="PROSITE" id="PS50838">
    <property type="entry name" value="MAGE"/>
    <property type="match status" value="1"/>
</dbReference>
<name>L5KBE2_PTEAL</name>
<dbReference type="GO" id="GO:0000122">
    <property type="term" value="P:negative regulation of transcription by RNA polymerase II"/>
    <property type="evidence" value="ECO:0007669"/>
    <property type="project" value="TreeGrafter"/>
</dbReference>
<feature type="region of interest" description="Disordered" evidence="1">
    <location>
        <begin position="1"/>
        <end position="100"/>
    </location>
</feature>
<accession>L5KBE2</accession>
<dbReference type="Pfam" id="PF01454">
    <property type="entry name" value="MAGE"/>
    <property type="match status" value="1"/>
</dbReference>
<dbReference type="SMART" id="SM01373">
    <property type="entry name" value="MAGE"/>
    <property type="match status" value="1"/>
</dbReference>
<sequence length="340" mass="37959">MPRSKKNKLRAHEKCHPLNQSQTQRSDEATVMEEELPSCSSALEAPSQSTSPTESGTTFQESSGASAITTSSPGTFDTSSDDGEESQDEENSYSLEVLSAQSSASASPTVKVDVVEQFLLHKYRVNQPILRKDIDTILGESKQGEYAEILKEASERIEVVFAIDLKEVDSNMYKFVSKLKLPNNGRLRLGRGWPKTGLLMNILGLIFMKGNCATEEDVWQFLNMLKVYAGKKHFIYGEPGKLINRDLVKLKYLEYRQVPGSDPPRHEYLWGPRAYAETSKMKVLEFMAKAGDTVPSTYSSQYEEALREKRARTRGARRAGTRARARPDPMAPSSSTQSAQ</sequence>
<feature type="compositionally biased region" description="Polar residues" evidence="1">
    <location>
        <begin position="38"/>
        <end position="76"/>
    </location>
</feature>
<organism evidence="3 4">
    <name type="scientific">Pteropus alecto</name>
    <name type="common">Black flying fox</name>
    <dbReference type="NCBI Taxonomy" id="9402"/>
    <lineage>
        <taxon>Eukaryota</taxon>
        <taxon>Metazoa</taxon>
        <taxon>Chordata</taxon>
        <taxon>Craniata</taxon>
        <taxon>Vertebrata</taxon>
        <taxon>Euteleostomi</taxon>
        <taxon>Mammalia</taxon>
        <taxon>Eutheria</taxon>
        <taxon>Laurasiatheria</taxon>
        <taxon>Chiroptera</taxon>
        <taxon>Yinpterochiroptera</taxon>
        <taxon>Pteropodoidea</taxon>
        <taxon>Pteropodidae</taxon>
        <taxon>Pteropodinae</taxon>
        <taxon>Pteropus</taxon>
    </lineage>
</organism>
<dbReference type="PANTHER" id="PTHR11736:SF35">
    <property type="entry name" value="MELANOMA-ASSOCIATED ANTIGEN B5"/>
    <property type="match status" value="1"/>
</dbReference>
<evidence type="ECO:0000313" key="4">
    <source>
        <dbReference type="Proteomes" id="UP000010552"/>
    </source>
</evidence>
<dbReference type="Gene3D" id="1.10.10.1210">
    <property type="entry name" value="MAGE homology domain, winged helix WH2 motif"/>
    <property type="match status" value="1"/>
</dbReference>
<gene>
    <name evidence="3" type="ORF">PAL_GLEAN10000176</name>
</gene>
<dbReference type="GO" id="GO:0005634">
    <property type="term" value="C:nucleus"/>
    <property type="evidence" value="ECO:0007669"/>
    <property type="project" value="TreeGrafter"/>
</dbReference>
<protein>
    <submittedName>
        <fullName evidence="3">Melanoma-associated antigen B3</fullName>
    </submittedName>
</protein>
<dbReference type="Proteomes" id="UP000010552">
    <property type="component" value="Unassembled WGS sequence"/>
</dbReference>
<feature type="domain" description="MAGE" evidence="2">
    <location>
        <begin position="108"/>
        <end position="305"/>
    </location>
</feature>
<dbReference type="InParanoid" id="L5KBE2"/>
<dbReference type="STRING" id="9402.L5KBE2"/>
<dbReference type="FunFam" id="1.10.10.1210:FF:000001">
    <property type="entry name" value="melanoma-associated antigen D1"/>
    <property type="match status" value="1"/>
</dbReference>
<evidence type="ECO:0000313" key="3">
    <source>
        <dbReference type="EMBL" id="ELK08677.1"/>
    </source>
</evidence>
<dbReference type="InterPro" id="IPR041899">
    <property type="entry name" value="MAGE_WH2"/>
</dbReference>
<keyword evidence="4" id="KW-1185">Reference proteome</keyword>
<evidence type="ECO:0000256" key="1">
    <source>
        <dbReference type="SAM" id="MobiDB-lite"/>
    </source>
</evidence>
<feature type="region of interest" description="Disordered" evidence="1">
    <location>
        <begin position="298"/>
        <end position="340"/>
    </location>
</feature>
<dbReference type="eggNOG" id="KOG4562">
    <property type="taxonomic scope" value="Eukaryota"/>
</dbReference>
<dbReference type="SMART" id="SM01392">
    <property type="entry name" value="MAGE_N"/>
    <property type="match status" value="1"/>
</dbReference>
<feature type="compositionally biased region" description="Basic residues" evidence="1">
    <location>
        <begin position="309"/>
        <end position="324"/>
    </location>
</feature>
<dbReference type="InterPro" id="IPR021072">
    <property type="entry name" value="MAGE_N"/>
</dbReference>
<dbReference type="InterPro" id="IPR037445">
    <property type="entry name" value="MAGE"/>
</dbReference>
<reference evidence="4" key="1">
    <citation type="journal article" date="2013" name="Science">
        <title>Comparative analysis of bat genomes provides insight into the evolution of flight and immunity.</title>
        <authorList>
            <person name="Zhang G."/>
            <person name="Cowled C."/>
            <person name="Shi Z."/>
            <person name="Huang Z."/>
            <person name="Bishop-Lilly K.A."/>
            <person name="Fang X."/>
            <person name="Wynne J.W."/>
            <person name="Xiong Z."/>
            <person name="Baker M.L."/>
            <person name="Zhao W."/>
            <person name="Tachedjian M."/>
            <person name="Zhu Y."/>
            <person name="Zhou P."/>
            <person name="Jiang X."/>
            <person name="Ng J."/>
            <person name="Yang L."/>
            <person name="Wu L."/>
            <person name="Xiao J."/>
            <person name="Feng Y."/>
            <person name="Chen Y."/>
            <person name="Sun X."/>
            <person name="Zhang Y."/>
            <person name="Marsh G.A."/>
            <person name="Crameri G."/>
            <person name="Broder C.C."/>
            <person name="Frey K.G."/>
            <person name="Wang L.F."/>
            <person name="Wang J."/>
        </authorList>
    </citation>
    <scope>NUCLEOTIDE SEQUENCE [LARGE SCALE GENOMIC DNA]</scope>
</reference>
<dbReference type="Gene3D" id="1.10.10.1200">
    <property type="entry name" value="MAGE homology domain, winged helix WH1 motif"/>
    <property type="match status" value="1"/>
</dbReference>
<dbReference type="EMBL" id="KB040728">
    <property type="protein sequence ID" value="ELK08677.1"/>
    <property type="molecule type" value="Genomic_DNA"/>
</dbReference>
<evidence type="ECO:0000259" key="2">
    <source>
        <dbReference type="PROSITE" id="PS50838"/>
    </source>
</evidence>
<dbReference type="AlphaFoldDB" id="L5KBE2"/>